<dbReference type="NCBIfam" id="TIGR01727">
    <property type="entry name" value="oligo_HPY"/>
    <property type="match status" value="1"/>
</dbReference>
<evidence type="ECO:0000256" key="2">
    <source>
        <dbReference type="ARBA" id="ARBA00022741"/>
    </source>
</evidence>
<evidence type="ECO:0000256" key="3">
    <source>
        <dbReference type="ARBA" id="ARBA00022840"/>
    </source>
</evidence>
<dbReference type="SUPFAM" id="SSF52540">
    <property type="entry name" value="P-loop containing nucleoside triphosphate hydrolases"/>
    <property type="match status" value="1"/>
</dbReference>
<dbReference type="PANTHER" id="PTHR43067:SF3">
    <property type="entry name" value="MALTOSE ABC TRANSPORTER, ATP-BINDING PROTEIN"/>
    <property type="match status" value="1"/>
</dbReference>
<name>A0A645DAD1_9ZZZZ</name>
<sequence length="101" mass="10788">MYAGKIVETSSVQELFDAPQHPYTRALINSIPRSGRSGERLVTIPGSPPSLLQPIHGCAFAPRCQFATEQCRQIQPPMTGTGGHECACHLAGAGKEDVQSV</sequence>
<feature type="domain" description="Oligopeptide/dipeptide ABC transporter C-terminal" evidence="4">
    <location>
        <begin position="7"/>
        <end position="71"/>
    </location>
</feature>
<evidence type="ECO:0000256" key="1">
    <source>
        <dbReference type="ARBA" id="ARBA00022448"/>
    </source>
</evidence>
<dbReference type="InterPro" id="IPR027417">
    <property type="entry name" value="P-loop_NTPase"/>
</dbReference>
<dbReference type="Gene3D" id="3.40.50.300">
    <property type="entry name" value="P-loop containing nucleotide triphosphate hydrolases"/>
    <property type="match status" value="1"/>
</dbReference>
<dbReference type="GO" id="GO:0015833">
    <property type="term" value="P:peptide transport"/>
    <property type="evidence" value="ECO:0007669"/>
    <property type="project" value="InterPro"/>
</dbReference>
<organism evidence="5">
    <name type="scientific">bioreactor metagenome</name>
    <dbReference type="NCBI Taxonomy" id="1076179"/>
    <lineage>
        <taxon>unclassified sequences</taxon>
        <taxon>metagenomes</taxon>
        <taxon>ecological metagenomes</taxon>
    </lineage>
</organism>
<dbReference type="InterPro" id="IPR013563">
    <property type="entry name" value="Oligopep_ABC_C"/>
</dbReference>
<dbReference type="EMBL" id="VSSQ01034173">
    <property type="protein sequence ID" value="MPM86028.1"/>
    <property type="molecule type" value="Genomic_DNA"/>
</dbReference>
<protein>
    <submittedName>
        <fullName evidence="5">Dipeptide transport ATP-binding protein DppD</fullName>
    </submittedName>
</protein>
<evidence type="ECO:0000259" key="4">
    <source>
        <dbReference type="Pfam" id="PF08352"/>
    </source>
</evidence>
<evidence type="ECO:0000313" key="5">
    <source>
        <dbReference type="EMBL" id="MPM86028.1"/>
    </source>
</evidence>
<dbReference type="GO" id="GO:0005524">
    <property type="term" value="F:ATP binding"/>
    <property type="evidence" value="ECO:0007669"/>
    <property type="project" value="UniProtKB-KW"/>
</dbReference>
<proteinExistence type="predicted"/>
<keyword evidence="3 5" id="KW-0067">ATP-binding</keyword>
<dbReference type="Pfam" id="PF08352">
    <property type="entry name" value="oligo_HPY"/>
    <property type="match status" value="1"/>
</dbReference>
<gene>
    <name evidence="5" type="primary">dppD_9</name>
    <name evidence="5" type="ORF">SDC9_133111</name>
</gene>
<comment type="caution">
    <text evidence="5">The sequence shown here is derived from an EMBL/GenBank/DDBJ whole genome shotgun (WGS) entry which is preliminary data.</text>
</comment>
<dbReference type="AlphaFoldDB" id="A0A645DAD1"/>
<accession>A0A645DAD1</accession>
<reference evidence="5" key="1">
    <citation type="submission" date="2019-08" db="EMBL/GenBank/DDBJ databases">
        <authorList>
            <person name="Kucharzyk K."/>
            <person name="Murdoch R.W."/>
            <person name="Higgins S."/>
            <person name="Loffler F."/>
        </authorList>
    </citation>
    <scope>NUCLEOTIDE SEQUENCE</scope>
</reference>
<dbReference type="PANTHER" id="PTHR43067">
    <property type="entry name" value="OLIGOPEPTIDE/DIPEPTIDE ABC TRANSPORTER, ATPASE SUBUNIT"/>
    <property type="match status" value="1"/>
</dbReference>
<keyword evidence="1" id="KW-0813">Transport</keyword>
<keyword evidence="2" id="KW-0547">Nucleotide-binding</keyword>